<sequence>MCSMCENCSLFFAICRIGCYKCCQKIKGKQPDVPRPVYSVLMIGLSQAGKSVLLARLGSESTDDIKPTQGFSVKPVQLPHAILDVKELGGGDGVRKYWQHYYDGSQGVIFVVDSTSSEEDLELAAAELQSALSHPALRDLPLLVLANKQDEKEARSVEKLEELLDLKTLARNRQWLIKPCSIDKIDDVREALSSFVEKITGPVIDTQPDNRL</sequence>
<evidence type="ECO:0000256" key="5">
    <source>
        <dbReference type="PIRSR" id="PIRSR606689-1"/>
    </source>
</evidence>
<dbReference type="FunCoup" id="A0A6P8HZP5">
    <property type="interactions" value="119"/>
</dbReference>
<dbReference type="InterPro" id="IPR027417">
    <property type="entry name" value="P-loop_NTPase"/>
</dbReference>
<evidence type="ECO:0000313" key="8">
    <source>
        <dbReference type="RefSeq" id="XP_031560756.1"/>
    </source>
</evidence>
<keyword evidence="3 5" id="KW-0342">GTP-binding</keyword>
<reference evidence="8" key="1">
    <citation type="submission" date="2025-08" db="UniProtKB">
        <authorList>
            <consortium name="RefSeq"/>
        </authorList>
    </citation>
    <scope>IDENTIFICATION</scope>
</reference>
<evidence type="ECO:0000256" key="1">
    <source>
        <dbReference type="ARBA" id="ARBA00010290"/>
    </source>
</evidence>
<dbReference type="SUPFAM" id="SSF52540">
    <property type="entry name" value="P-loop containing nucleoside triphosphate hydrolases"/>
    <property type="match status" value="1"/>
</dbReference>
<dbReference type="FunFam" id="3.40.50.300:FF:000934">
    <property type="entry name" value="ADP-ribosylation factor-like 15 isoform X1"/>
    <property type="match status" value="1"/>
</dbReference>
<dbReference type="InterPro" id="IPR006689">
    <property type="entry name" value="Small_GTPase_ARF/SAR"/>
</dbReference>
<keyword evidence="2 5" id="KW-0547">Nucleotide-binding</keyword>
<dbReference type="PRINTS" id="PR00328">
    <property type="entry name" value="SAR1GTPBP"/>
</dbReference>
<keyword evidence="6" id="KW-0460">Magnesium</keyword>
<accession>A0A6P8HZP5</accession>
<dbReference type="GeneID" id="116296799"/>
<gene>
    <name evidence="8" type="primary">LOC116296799</name>
</gene>
<dbReference type="GO" id="GO:0005525">
    <property type="term" value="F:GTP binding"/>
    <property type="evidence" value="ECO:0007669"/>
    <property type="project" value="UniProtKB-KW"/>
</dbReference>
<feature type="binding site" evidence="5">
    <location>
        <position position="90"/>
    </location>
    <ligand>
        <name>GTP</name>
        <dbReference type="ChEBI" id="CHEBI:37565"/>
    </ligand>
</feature>
<protein>
    <recommendedName>
        <fullName evidence="4">ADP-ribosylation factor-like protein 15</fullName>
    </recommendedName>
</protein>
<organism evidence="7 8">
    <name type="scientific">Actinia tenebrosa</name>
    <name type="common">Australian red waratah sea anemone</name>
    <dbReference type="NCBI Taxonomy" id="6105"/>
    <lineage>
        <taxon>Eukaryota</taxon>
        <taxon>Metazoa</taxon>
        <taxon>Cnidaria</taxon>
        <taxon>Anthozoa</taxon>
        <taxon>Hexacorallia</taxon>
        <taxon>Actiniaria</taxon>
        <taxon>Actiniidae</taxon>
        <taxon>Actinia</taxon>
    </lineage>
</organism>
<dbReference type="CDD" id="cd00878">
    <property type="entry name" value="Arf_Arl"/>
    <property type="match status" value="1"/>
</dbReference>
<dbReference type="PANTHER" id="PTHR46693:SF1">
    <property type="entry name" value="ADP-RIBOSYLATION FACTOR-LIKE PROTEIN 15"/>
    <property type="match status" value="1"/>
</dbReference>
<dbReference type="PANTHER" id="PTHR46693">
    <property type="entry name" value="ADP-RIBOSYLATION FACTOR-LIKE PROTEIN 15"/>
    <property type="match status" value="1"/>
</dbReference>
<evidence type="ECO:0000256" key="4">
    <source>
        <dbReference type="ARBA" id="ARBA00072404"/>
    </source>
</evidence>
<feature type="binding site" evidence="6">
    <location>
        <position position="51"/>
    </location>
    <ligand>
        <name>Mg(2+)</name>
        <dbReference type="ChEBI" id="CHEBI:18420"/>
    </ligand>
</feature>
<dbReference type="SMART" id="SM00177">
    <property type="entry name" value="ARF"/>
    <property type="match status" value="1"/>
</dbReference>
<dbReference type="GO" id="GO:0003924">
    <property type="term" value="F:GTPase activity"/>
    <property type="evidence" value="ECO:0007669"/>
    <property type="project" value="InterPro"/>
</dbReference>
<dbReference type="KEGG" id="aten:116296799"/>
<dbReference type="InterPro" id="IPR042292">
    <property type="entry name" value="ARL15"/>
</dbReference>
<feature type="binding site" evidence="5">
    <location>
        <begin position="147"/>
        <end position="150"/>
    </location>
    <ligand>
        <name>GTP</name>
        <dbReference type="ChEBI" id="CHEBI:37565"/>
    </ligand>
</feature>
<dbReference type="Proteomes" id="UP000515163">
    <property type="component" value="Unplaced"/>
</dbReference>
<evidence type="ECO:0000256" key="6">
    <source>
        <dbReference type="PIRSR" id="PIRSR606689-2"/>
    </source>
</evidence>
<dbReference type="GO" id="GO:0046872">
    <property type="term" value="F:metal ion binding"/>
    <property type="evidence" value="ECO:0007669"/>
    <property type="project" value="UniProtKB-KW"/>
</dbReference>
<evidence type="ECO:0000256" key="2">
    <source>
        <dbReference type="ARBA" id="ARBA00022741"/>
    </source>
</evidence>
<dbReference type="Pfam" id="PF00025">
    <property type="entry name" value="Arf"/>
    <property type="match status" value="1"/>
</dbReference>
<feature type="binding site" evidence="6">
    <location>
        <position position="68"/>
    </location>
    <ligand>
        <name>Mg(2+)</name>
        <dbReference type="ChEBI" id="CHEBI:18420"/>
    </ligand>
</feature>
<proteinExistence type="inferred from homology"/>
<dbReference type="AlphaFoldDB" id="A0A6P8HZP5"/>
<comment type="similarity">
    <text evidence="1">Belongs to the small GTPase superfamily. Arf family.</text>
</comment>
<dbReference type="PROSITE" id="PS51417">
    <property type="entry name" value="ARF"/>
    <property type="match status" value="1"/>
</dbReference>
<feature type="binding site" evidence="5">
    <location>
        <begin position="44"/>
        <end position="51"/>
    </location>
    <ligand>
        <name>GTP</name>
        <dbReference type="ChEBI" id="CHEBI:37565"/>
    </ligand>
</feature>
<dbReference type="RefSeq" id="XP_031560756.1">
    <property type="nucleotide sequence ID" value="XM_031704896.1"/>
</dbReference>
<keyword evidence="7" id="KW-1185">Reference proteome</keyword>
<name>A0A6P8HZP5_ACTTE</name>
<dbReference type="Gene3D" id="3.40.50.300">
    <property type="entry name" value="P-loop containing nucleotide triphosphate hydrolases"/>
    <property type="match status" value="1"/>
</dbReference>
<dbReference type="SMART" id="SM00178">
    <property type="entry name" value="SAR"/>
    <property type="match status" value="1"/>
</dbReference>
<keyword evidence="6" id="KW-0479">Metal-binding</keyword>
<evidence type="ECO:0000313" key="7">
    <source>
        <dbReference type="Proteomes" id="UP000515163"/>
    </source>
</evidence>
<evidence type="ECO:0000256" key="3">
    <source>
        <dbReference type="ARBA" id="ARBA00023134"/>
    </source>
</evidence>
<dbReference type="OrthoDB" id="414781at2759"/>
<dbReference type="InParanoid" id="A0A6P8HZP5"/>